<reference evidence="7" key="1">
    <citation type="submission" date="2024-06" db="EMBL/GenBank/DDBJ databases">
        <title>Methylostella associata gen. nov., sp. nov., a novel Ancalomicrobiaceae-affiliated facultatively methylotrophic bacteria that feed on methanotrophs of the genus Methylococcus.</title>
        <authorList>
            <person name="Saltykova V."/>
            <person name="Danilova O.V."/>
            <person name="Oshkin I.Y."/>
            <person name="Belova S.E."/>
            <person name="Pimenov N.V."/>
            <person name="Dedysh S.N."/>
        </authorList>
    </citation>
    <scope>NUCLEOTIDE SEQUENCE</scope>
    <source>
        <strain evidence="7">S20</strain>
    </source>
</reference>
<dbReference type="PROSITE" id="PS51007">
    <property type="entry name" value="CYTC"/>
    <property type="match status" value="1"/>
</dbReference>
<dbReference type="InterPro" id="IPR036909">
    <property type="entry name" value="Cyt_c-like_dom_sf"/>
</dbReference>
<accession>A0AAU7XBE6</accession>
<sequence>MTERLTTSAARNVFYGGSAFFFAIFVGLTAHSHWYMVTTSTDKATLSASVARGKHVWEKNACINCHTLLGEGAYFAPELGNVWVRWGGDKDRDGAREMLKAWMASQPSGVEGRRQMPQFHLTDQEVGDLADFLEWASRIKTQNWPPNTAG</sequence>
<keyword evidence="2 4" id="KW-0479">Metal-binding</keyword>
<dbReference type="InterPro" id="IPR009056">
    <property type="entry name" value="Cyt_c-like_dom"/>
</dbReference>
<dbReference type="GO" id="GO:0046872">
    <property type="term" value="F:metal ion binding"/>
    <property type="evidence" value="ECO:0007669"/>
    <property type="project" value="UniProtKB-KW"/>
</dbReference>
<evidence type="ECO:0000256" key="1">
    <source>
        <dbReference type="ARBA" id="ARBA00022617"/>
    </source>
</evidence>
<dbReference type="EMBL" id="CP158568">
    <property type="protein sequence ID" value="XBY44753.1"/>
    <property type="molecule type" value="Genomic_DNA"/>
</dbReference>
<evidence type="ECO:0000256" key="3">
    <source>
        <dbReference type="ARBA" id="ARBA00023004"/>
    </source>
</evidence>
<dbReference type="Gene3D" id="1.10.760.10">
    <property type="entry name" value="Cytochrome c-like domain"/>
    <property type="match status" value="1"/>
</dbReference>
<evidence type="ECO:0000313" key="7">
    <source>
        <dbReference type="EMBL" id="XBY44753.1"/>
    </source>
</evidence>
<feature type="transmembrane region" description="Helical" evidence="5">
    <location>
        <begin position="12"/>
        <end position="36"/>
    </location>
</feature>
<name>A0AAU7XBE6_9HYPH</name>
<evidence type="ECO:0000256" key="5">
    <source>
        <dbReference type="SAM" id="Phobius"/>
    </source>
</evidence>
<evidence type="ECO:0000256" key="4">
    <source>
        <dbReference type="PROSITE-ProRule" id="PRU00433"/>
    </source>
</evidence>
<dbReference type="AlphaFoldDB" id="A0AAU7XBE6"/>
<keyword evidence="1 4" id="KW-0349">Heme</keyword>
<organism evidence="7">
    <name type="scientific">Methyloraptor flagellatus</name>
    <dbReference type="NCBI Taxonomy" id="3162530"/>
    <lineage>
        <taxon>Bacteria</taxon>
        <taxon>Pseudomonadati</taxon>
        <taxon>Pseudomonadota</taxon>
        <taxon>Alphaproteobacteria</taxon>
        <taxon>Hyphomicrobiales</taxon>
        <taxon>Ancalomicrobiaceae</taxon>
        <taxon>Methyloraptor</taxon>
    </lineage>
</organism>
<keyword evidence="5" id="KW-1133">Transmembrane helix</keyword>
<dbReference type="GO" id="GO:0020037">
    <property type="term" value="F:heme binding"/>
    <property type="evidence" value="ECO:0007669"/>
    <property type="project" value="InterPro"/>
</dbReference>
<dbReference type="RefSeq" id="WP_407049843.1">
    <property type="nucleotide sequence ID" value="NZ_CP158568.1"/>
</dbReference>
<keyword evidence="5" id="KW-0472">Membrane</keyword>
<dbReference type="SUPFAM" id="SSF46626">
    <property type="entry name" value="Cytochrome c"/>
    <property type="match status" value="1"/>
</dbReference>
<dbReference type="KEGG" id="mflg:ABS361_00090"/>
<gene>
    <name evidence="7" type="ORF">ABS361_00090</name>
</gene>
<evidence type="ECO:0000256" key="2">
    <source>
        <dbReference type="ARBA" id="ARBA00022723"/>
    </source>
</evidence>
<keyword evidence="3 4" id="KW-0408">Iron</keyword>
<evidence type="ECO:0000259" key="6">
    <source>
        <dbReference type="PROSITE" id="PS51007"/>
    </source>
</evidence>
<proteinExistence type="predicted"/>
<feature type="domain" description="Cytochrome c" evidence="6">
    <location>
        <begin position="48"/>
        <end position="137"/>
    </location>
</feature>
<dbReference type="Pfam" id="PF00034">
    <property type="entry name" value="Cytochrom_C"/>
    <property type="match status" value="1"/>
</dbReference>
<protein>
    <submittedName>
        <fullName evidence="7">Cytochrome c</fullName>
    </submittedName>
</protein>
<keyword evidence="5" id="KW-0812">Transmembrane</keyword>
<dbReference type="GO" id="GO:0009055">
    <property type="term" value="F:electron transfer activity"/>
    <property type="evidence" value="ECO:0007669"/>
    <property type="project" value="InterPro"/>
</dbReference>